<evidence type="ECO:0008006" key="5">
    <source>
        <dbReference type="Google" id="ProtNLM"/>
    </source>
</evidence>
<dbReference type="RefSeq" id="WP_377546315.1">
    <property type="nucleotide sequence ID" value="NZ_JBHSBN010000009.1"/>
</dbReference>
<comment type="caution">
    <text evidence="3">The sequence shown here is derived from an EMBL/GenBank/DDBJ whole genome shotgun (WGS) entry which is preliminary data.</text>
</comment>
<keyword evidence="2" id="KW-1133">Transmembrane helix</keyword>
<dbReference type="Proteomes" id="UP001595868">
    <property type="component" value="Unassembled WGS sequence"/>
</dbReference>
<feature type="transmembrane region" description="Helical" evidence="2">
    <location>
        <begin position="58"/>
        <end position="76"/>
    </location>
</feature>
<organism evidence="3 4">
    <name type="scientific">Micromonospora zhanjiangensis</name>
    <dbReference type="NCBI Taxonomy" id="1522057"/>
    <lineage>
        <taxon>Bacteria</taxon>
        <taxon>Bacillati</taxon>
        <taxon>Actinomycetota</taxon>
        <taxon>Actinomycetes</taxon>
        <taxon>Micromonosporales</taxon>
        <taxon>Micromonosporaceae</taxon>
        <taxon>Micromonospora</taxon>
    </lineage>
</organism>
<evidence type="ECO:0000313" key="4">
    <source>
        <dbReference type="Proteomes" id="UP001595868"/>
    </source>
</evidence>
<dbReference type="EMBL" id="JBHSBN010000009">
    <property type="protein sequence ID" value="MFC4107436.1"/>
    <property type="molecule type" value="Genomic_DNA"/>
</dbReference>
<sequence>MRHVNSLLLSLALAPAIWVLTGYGLEQQDPQPVPVVPIAYLIAGVLFAVLVTARISPVGPALAGLVYLALAGWLAADPERVRQVLLGLYPAGDPMLLRPAEGLAALLGVPLVATVLRTRRWRHYRGMIALYAGADDADRTDQRPVSVSPEHPPAYGPDYPVQPAYPPAPPHWERPAGPTGWPRSGDRSPQAPPPVAGQAEGQRSWVSDDTADLTDQLRPLYRPDGPRQ</sequence>
<reference evidence="4" key="1">
    <citation type="journal article" date="2019" name="Int. J. Syst. Evol. Microbiol.">
        <title>The Global Catalogue of Microorganisms (GCM) 10K type strain sequencing project: providing services to taxonomists for standard genome sequencing and annotation.</title>
        <authorList>
            <consortium name="The Broad Institute Genomics Platform"/>
            <consortium name="The Broad Institute Genome Sequencing Center for Infectious Disease"/>
            <person name="Wu L."/>
            <person name="Ma J."/>
        </authorList>
    </citation>
    <scope>NUCLEOTIDE SEQUENCE [LARGE SCALE GENOMIC DNA]</scope>
    <source>
        <strain evidence="4">2902at01</strain>
    </source>
</reference>
<keyword evidence="2" id="KW-0472">Membrane</keyword>
<feature type="region of interest" description="Disordered" evidence="1">
    <location>
        <begin position="138"/>
        <end position="228"/>
    </location>
</feature>
<gene>
    <name evidence="3" type="ORF">ACFOX0_16080</name>
</gene>
<name>A0ABV8KMU3_9ACTN</name>
<evidence type="ECO:0000256" key="1">
    <source>
        <dbReference type="SAM" id="MobiDB-lite"/>
    </source>
</evidence>
<keyword evidence="2" id="KW-0812">Transmembrane</keyword>
<protein>
    <recommendedName>
        <fullName evidence="5">Tryptophan-associated transmembrane protein (Trp_oprn_chp)</fullName>
    </recommendedName>
</protein>
<proteinExistence type="predicted"/>
<evidence type="ECO:0000256" key="2">
    <source>
        <dbReference type="SAM" id="Phobius"/>
    </source>
</evidence>
<keyword evidence="4" id="KW-1185">Reference proteome</keyword>
<accession>A0ABV8KMU3</accession>
<feature type="transmembrane region" description="Helical" evidence="2">
    <location>
        <begin position="34"/>
        <end position="51"/>
    </location>
</feature>
<evidence type="ECO:0000313" key="3">
    <source>
        <dbReference type="EMBL" id="MFC4107436.1"/>
    </source>
</evidence>
<feature type="transmembrane region" description="Helical" evidence="2">
    <location>
        <begin position="96"/>
        <end position="116"/>
    </location>
</feature>